<name>A0A8S8XA74_9PROT</name>
<dbReference type="CDD" id="cd07262">
    <property type="entry name" value="VOC_like"/>
    <property type="match status" value="1"/>
</dbReference>
<dbReference type="InterPro" id="IPR037523">
    <property type="entry name" value="VOC_core"/>
</dbReference>
<reference evidence="2" key="1">
    <citation type="submission" date="2021-02" db="EMBL/GenBank/DDBJ databases">
        <title>Genome sequence of Rhodospirillales sp. strain TMPK1 isolated from soil.</title>
        <authorList>
            <person name="Nakai R."/>
            <person name="Kusada H."/>
            <person name="Tamaki H."/>
        </authorList>
    </citation>
    <scope>NUCLEOTIDE SEQUENCE</scope>
    <source>
        <strain evidence="2">TMPK1</strain>
    </source>
</reference>
<dbReference type="PANTHER" id="PTHR35006:SF2">
    <property type="entry name" value="GLYOXALASE FAMILY PROTEIN (AFU_ORTHOLOGUE AFUA_5G14830)"/>
    <property type="match status" value="1"/>
</dbReference>
<dbReference type="InterPro" id="IPR004360">
    <property type="entry name" value="Glyas_Fos-R_dOase_dom"/>
</dbReference>
<dbReference type="Pfam" id="PF00903">
    <property type="entry name" value="Glyoxalase"/>
    <property type="match status" value="1"/>
</dbReference>
<evidence type="ECO:0000259" key="1">
    <source>
        <dbReference type="PROSITE" id="PS51819"/>
    </source>
</evidence>
<accession>A0A8S8XA74</accession>
<dbReference type="RefSeq" id="WP_420241218.1">
    <property type="nucleotide sequence ID" value="NZ_BOPV01000001.1"/>
</dbReference>
<protein>
    <submittedName>
        <fullName evidence="2">Glyoxalase</fullName>
    </submittedName>
</protein>
<keyword evidence="3" id="KW-1185">Reference proteome</keyword>
<dbReference type="Gene3D" id="3.10.180.10">
    <property type="entry name" value="2,3-Dihydroxybiphenyl 1,2-Dioxygenase, domain 1"/>
    <property type="match status" value="1"/>
</dbReference>
<dbReference type="SUPFAM" id="SSF54593">
    <property type="entry name" value="Glyoxalase/Bleomycin resistance protein/Dihydroxybiphenyl dioxygenase"/>
    <property type="match status" value="1"/>
</dbReference>
<dbReference type="PROSITE" id="PS51819">
    <property type="entry name" value="VOC"/>
    <property type="match status" value="1"/>
</dbReference>
<dbReference type="PANTHER" id="PTHR35006">
    <property type="entry name" value="GLYOXALASE FAMILY PROTEIN (AFU_ORTHOLOGUE AFUA_5G14830)"/>
    <property type="match status" value="1"/>
</dbReference>
<dbReference type="Proteomes" id="UP000681075">
    <property type="component" value="Unassembled WGS sequence"/>
</dbReference>
<gene>
    <name evidence="2" type="ORF">TMPK1_04840</name>
</gene>
<evidence type="ECO:0000313" key="3">
    <source>
        <dbReference type="Proteomes" id="UP000681075"/>
    </source>
</evidence>
<proteinExistence type="predicted"/>
<dbReference type="InterPro" id="IPR029068">
    <property type="entry name" value="Glyas_Bleomycin-R_OHBP_Dase"/>
</dbReference>
<evidence type="ECO:0000313" key="2">
    <source>
        <dbReference type="EMBL" id="GIL38247.1"/>
    </source>
</evidence>
<dbReference type="AlphaFoldDB" id="A0A8S8XA74"/>
<feature type="domain" description="VOC" evidence="1">
    <location>
        <begin position="1"/>
        <end position="122"/>
    </location>
</feature>
<organism evidence="2 3">
    <name type="scientific">Roseiterribacter gracilis</name>
    <dbReference type="NCBI Taxonomy" id="2812848"/>
    <lineage>
        <taxon>Bacteria</taxon>
        <taxon>Pseudomonadati</taxon>
        <taxon>Pseudomonadota</taxon>
        <taxon>Alphaproteobacteria</taxon>
        <taxon>Rhodospirillales</taxon>
        <taxon>Roseiterribacteraceae</taxon>
        <taxon>Roseiterribacter</taxon>
    </lineage>
</organism>
<dbReference type="EMBL" id="BOPV01000001">
    <property type="protein sequence ID" value="GIL38247.1"/>
    <property type="molecule type" value="Genomic_DNA"/>
</dbReference>
<comment type="caution">
    <text evidence="2">The sequence shown here is derived from an EMBL/GenBank/DDBJ whole genome shotgun (WGS) entry which is preliminary data.</text>
</comment>
<sequence>MFDHVSLGTSDLDRGAAFFSSLLACVGAGVTKRDAESVSFGPNGTEWFYLYQQAPGVTIAGGGTHVAFSAASTDQVDALCEAARANGATIRRPAGPRPDLNERYYGTVVVDFDGNVIEAVAYLK</sequence>